<evidence type="ECO:0000313" key="2">
    <source>
        <dbReference type="Proteomes" id="UP000257109"/>
    </source>
</evidence>
<dbReference type="CDD" id="cd09272">
    <property type="entry name" value="RNase_HI_RT_Ty1"/>
    <property type="match status" value="1"/>
</dbReference>
<feature type="non-terminal residue" evidence="1">
    <location>
        <position position="1"/>
    </location>
</feature>
<dbReference type="STRING" id="157652.A0A371IBJ8"/>
<accession>A0A371IBJ8</accession>
<protein>
    <submittedName>
        <fullName evidence="1">Copia protein</fullName>
    </submittedName>
</protein>
<organism evidence="1 2">
    <name type="scientific">Mucuna pruriens</name>
    <name type="common">Velvet bean</name>
    <name type="synonym">Dolichos pruriens</name>
    <dbReference type="NCBI Taxonomy" id="157652"/>
    <lineage>
        <taxon>Eukaryota</taxon>
        <taxon>Viridiplantae</taxon>
        <taxon>Streptophyta</taxon>
        <taxon>Embryophyta</taxon>
        <taxon>Tracheophyta</taxon>
        <taxon>Spermatophyta</taxon>
        <taxon>Magnoliopsida</taxon>
        <taxon>eudicotyledons</taxon>
        <taxon>Gunneridae</taxon>
        <taxon>Pentapetalae</taxon>
        <taxon>rosids</taxon>
        <taxon>fabids</taxon>
        <taxon>Fabales</taxon>
        <taxon>Fabaceae</taxon>
        <taxon>Papilionoideae</taxon>
        <taxon>50 kb inversion clade</taxon>
        <taxon>NPAAA clade</taxon>
        <taxon>indigoferoid/millettioid clade</taxon>
        <taxon>Phaseoleae</taxon>
        <taxon>Mucuna</taxon>
    </lineage>
</organism>
<reference evidence="1" key="1">
    <citation type="submission" date="2018-05" db="EMBL/GenBank/DDBJ databases">
        <title>Draft genome of Mucuna pruriens seed.</title>
        <authorList>
            <person name="Nnadi N.E."/>
            <person name="Vos R."/>
            <person name="Hasami M.H."/>
            <person name="Devisetty U.K."/>
            <person name="Aguiy J.C."/>
        </authorList>
    </citation>
    <scope>NUCLEOTIDE SEQUENCE [LARGE SCALE GENOMIC DNA]</scope>
    <source>
        <strain evidence="1">JCA_2017</strain>
    </source>
</reference>
<name>A0A371IBJ8_MUCPR</name>
<dbReference type="OrthoDB" id="1411639at2759"/>
<dbReference type="PANTHER" id="PTHR11439:SF440">
    <property type="entry name" value="INTEGRASE CATALYTIC DOMAIN-CONTAINING PROTEIN"/>
    <property type="match status" value="1"/>
</dbReference>
<evidence type="ECO:0000313" key="1">
    <source>
        <dbReference type="EMBL" id="RDY12344.1"/>
    </source>
</evidence>
<dbReference type="Proteomes" id="UP000257109">
    <property type="component" value="Unassembled WGS sequence"/>
</dbReference>
<proteinExistence type="predicted"/>
<gene>
    <name evidence="1" type="primary">GIP</name>
    <name evidence="1" type="ORF">CR513_02877</name>
</gene>
<dbReference type="AlphaFoldDB" id="A0A371IBJ8"/>
<comment type="caution">
    <text evidence="1">The sequence shown here is derived from an EMBL/GenBank/DDBJ whole genome shotgun (WGS) entry which is preliminary data.</text>
</comment>
<keyword evidence="2" id="KW-1185">Reference proteome</keyword>
<sequence length="133" mass="15929">MSSFMETWKRKSTWRFPQDSILIMKRISVEAEFQAMTYDICERLWMKIILDDLKVKYEEPMKLFCDNNSIISIAHNPVHHNRIKHIKIDKHFIKEKLLEMEMVTGYIYSLAIVASRVKGPLRQMEMVKYGIME</sequence>
<dbReference type="EMBL" id="QJKJ01000488">
    <property type="protein sequence ID" value="RDY12344.1"/>
    <property type="molecule type" value="Genomic_DNA"/>
</dbReference>
<dbReference type="PANTHER" id="PTHR11439">
    <property type="entry name" value="GAG-POL-RELATED RETROTRANSPOSON"/>
    <property type="match status" value="1"/>
</dbReference>